<sequence length="395" mass="42410">MALPSQGHGKHWVPTWTAMPQEVEVDNLPPSPFGGGGADFQFENATLRQTFRASIGAEHIRVQISNLFGQTVLPITASSLALPENGEAGVAAIDTSTITPLTFNGSASIAIPPGETVYSDPIHFEVAPLSNIALTIYSQQGQAKDKITGHPGSRTTSWMEKGNKVNAPSITGTGLEHWYFATAVEALTSKKNIGLVILGDSITDGRGSDDNMNNRWPDALAERLQSSNLTHIAVNNEAAGGNAILSGGLGPPLLTRYRRDAIEQKGVKYVMIFEGVNDIGPSNTDEETQEQLFDNLTDAYSQIAADCRDAGLITIAATITPFAGNQYGAPAREATRVKVNEWILSSGVFDYTVDFAAFIGDGDKLRPEFDSGDHLHPNVVAYKELARRIDLGIFQ</sequence>
<keyword evidence="2" id="KW-0378">Hydrolase</keyword>
<dbReference type="InterPro" id="IPR053140">
    <property type="entry name" value="GDSL_Rv0518-like"/>
</dbReference>
<feature type="domain" description="SGNH hydrolase-type esterase" evidence="1">
    <location>
        <begin position="197"/>
        <end position="383"/>
    </location>
</feature>
<dbReference type="InterPro" id="IPR036514">
    <property type="entry name" value="SGNH_hydro_sf"/>
</dbReference>
<name>A0ABR4M3R5_9EURO</name>
<dbReference type="InterPro" id="IPR013830">
    <property type="entry name" value="SGNH_hydro"/>
</dbReference>
<dbReference type="PANTHER" id="PTHR43784">
    <property type="entry name" value="GDSL-LIKE LIPASE/ACYLHYDROLASE, PUTATIVE (AFU_ORTHOLOGUE AFUA_2G00820)-RELATED"/>
    <property type="match status" value="1"/>
</dbReference>
<dbReference type="GeneID" id="98145929"/>
<dbReference type="Proteomes" id="UP001610432">
    <property type="component" value="Unassembled WGS sequence"/>
</dbReference>
<organism evidence="2 3">
    <name type="scientific">Aspergillus lucknowensis</name>
    <dbReference type="NCBI Taxonomy" id="176173"/>
    <lineage>
        <taxon>Eukaryota</taxon>
        <taxon>Fungi</taxon>
        <taxon>Dikarya</taxon>
        <taxon>Ascomycota</taxon>
        <taxon>Pezizomycotina</taxon>
        <taxon>Eurotiomycetes</taxon>
        <taxon>Eurotiomycetidae</taxon>
        <taxon>Eurotiales</taxon>
        <taxon>Aspergillaceae</taxon>
        <taxon>Aspergillus</taxon>
        <taxon>Aspergillus subgen. Nidulantes</taxon>
    </lineage>
</organism>
<dbReference type="CDD" id="cd01830">
    <property type="entry name" value="XynE_like"/>
    <property type="match status" value="1"/>
</dbReference>
<evidence type="ECO:0000259" key="1">
    <source>
        <dbReference type="Pfam" id="PF13472"/>
    </source>
</evidence>
<protein>
    <submittedName>
        <fullName evidence="2">SGNH hydrolase-type esterase domain-containing protein</fullName>
    </submittedName>
</protein>
<dbReference type="Gene3D" id="3.40.50.1110">
    <property type="entry name" value="SGNH hydrolase"/>
    <property type="match status" value="1"/>
</dbReference>
<accession>A0ABR4M3R5</accession>
<reference evidence="2 3" key="1">
    <citation type="submission" date="2024-07" db="EMBL/GenBank/DDBJ databases">
        <title>Section-level genome sequencing and comparative genomics of Aspergillus sections Usti and Cavernicolus.</title>
        <authorList>
            <consortium name="Lawrence Berkeley National Laboratory"/>
            <person name="Nybo J.L."/>
            <person name="Vesth T.C."/>
            <person name="Theobald S."/>
            <person name="Frisvad J.C."/>
            <person name="Larsen T.O."/>
            <person name="Kjaerboelling I."/>
            <person name="Rothschild-Mancinelli K."/>
            <person name="Lyhne E.K."/>
            <person name="Kogle M.E."/>
            <person name="Barry K."/>
            <person name="Clum A."/>
            <person name="Na H."/>
            <person name="Ledsgaard L."/>
            <person name="Lin J."/>
            <person name="Lipzen A."/>
            <person name="Kuo A."/>
            <person name="Riley R."/>
            <person name="Mondo S."/>
            <person name="Labutti K."/>
            <person name="Haridas S."/>
            <person name="Pangalinan J."/>
            <person name="Salamov A.A."/>
            <person name="Simmons B.A."/>
            <person name="Magnuson J.K."/>
            <person name="Chen J."/>
            <person name="Drula E."/>
            <person name="Henrissat B."/>
            <person name="Wiebenga A."/>
            <person name="Lubbers R.J."/>
            <person name="Gomes A.C."/>
            <person name="Macurrencykelacurrency M.R."/>
            <person name="Stajich J."/>
            <person name="Grigoriev I.V."/>
            <person name="Mortensen U.H."/>
            <person name="De Vries R.P."/>
            <person name="Baker S.E."/>
            <person name="Andersen M.R."/>
        </authorList>
    </citation>
    <scope>NUCLEOTIDE SEQUENCE [LARGE SCALE GENOMIC DNA]</scope>
    <source>
        <strain evidence="2 3">CBS 449.75</strain>
    </source>
</reference>
<gene>
    <name evidence="2" type="ORF">BJX67DRAFT_370021</name>
</gene>
<dbReference type="EMBL" id="JBFXLQ010000004">
    <property type="protein sequence ID" value="KAL2871232.1"/>
    <property type="molecule type" value="Genomic_DNA"/>
</dbReference>
<dbReference type="GO" id="GO:0016787">
    <property type="term" value="F:hydrolase activity"/>
    <property type="evidence" value="ECO:0007669"/>
    <property type="project" value="UniProtKB-KW"/>
</dbReference>
<dbReference type="RefSeq" id="XP_070890211.1">
    <property type="nucleotide sequence ID" value="XM_071030857.1"/>
</dbReference>
<dbReference type="PANTHER" id="PTHR43784:SF2">
    <property type="entry name" value="GDSL-LIKE LIPASE_ACYLHYDROLASE, PUTATIVE (AFU_ORTHOLOGUE AFUA_2G00820)-RELATED"/>
    <property type="match status" value="1"/>
</dbReference>
<evidence type="ECO:0000313" key="2">
    <source>
        <dbReference type="EMBL" id="KAL2871232.1"/>
    </source>
</evidence>
<dbReference type="SUPFAM" id="SSF52266">
    <property type="entry name" value="SGNH hydrolase"/>
    <property type="match status" value="1"/>
</dbReference>
<comment type="caution">
    <text evidence="2">The sequence shown here is derived from an EMBL/GenBank/DDBJ whole genome shotgun (WGS) entry which is preliminary data.</text>
</comment>
<evidence type="ECO:0000313" key="3">
    <source>
        <dbReference type="Proteomes" id="UP001610432"/>
    </source>
</evidence>
<keyword evidence="3" id="KW-1185">Reference proteome</keyword>
<dbReference type="Pfam" id="PF13472">
    <property type="entry name" value="Lipase_GDSL_2"/>
    <property type="match status" value="1"/>
</dbReference>
<proteinExistence type="predicted"/>